<dbReference type="EMBL" id="QBKU01000006">
    <property type="protein sequence ID" value="PTX73785.1"/>
    <property type="molecule type" value="Genomic_DNA"/>
</dbReference>
<keyword evidence="1" id="KW-1133">Transmembrane helix</keyword>
<dbReference type="EMBL" id="JEMU01000003">
    <property type="protein sequence ID" value="KAJ04057.1"/>
    <property type="molecule type" value="Genomic_DNA"/>
</dbReference>
<name>A0A061ST43_9RHOB</name>
<keyword evidence="1" id="KW-0812">Transmembrane</keyword>
<proteinExistence type="predicted"/>
<organism evidence="2 4">
    <name type="scientific">Sulfitobacter mediterraneus</name>
    <dbReference type="NCBI Taxonomy" id="83219"/>
    <lineage>
        <taxon>Bacteria</taxon>
        <taxon>Pseudomonadati</taxon>
        <taxon>Pseudomonadota</taxon>
        <taxon>Alphaproteobacteria</taxon>
        <taxon>Rhodobacterales</taxon>
        <taxon>Roseobacteraceae</taxon>
        <taxon>Sulfitobacter</taxon>
    </lineage>
</organism>
<dbReference type="eggNOG" id="ENOG5032RJQ">
    <property type="taxonomic scope" value="Bacteria"/>
</dbReference>
<feature type="transmembrane region" description="Helical" evidence="1">
    <location>
        <begin position="9"/>
        <end position="29"/>
    </location>
</feature>
<evidence type="ECO:0000313" key="2">
    <source>
        <dbReference type="EMBL" id="KAJ04057.1"/>
    </source>
</evidence>
<dbReference type="RefSeq" id="WP_025049532.1">
    <property type="nucleotide sequence ID" value="NZ_CANMAK010000005.1"/>
</dbReference>
<dbReference type="Proteomes" id="UP000244092">
    <property type="component" value="Unassembled WGS sequence"/>
</dbReference>
<keyword evidence="1" id="KW-0472">Membrane</keyword>
<accession>A0A061ST43</accession>
<comment type="caution">
    <text evidence="2">The sequence shown here is derived from an EMBL/GenBank/DDBJ whole genome shotgun (WGS) entry which is preliminary data.</text>
</comment>
<keyword evidence="4" id="KW-1185">Reference proteome</keyword>
<dbReference type="Proteomes" id="UP000027337">
    <property type="component" value="Unassembled WGS sequence"/>
</dbReference>
<reference evidence="3 5" key="2">
    <citation type="submission" date="2018-04" db="EMBL/GenBank/DDBJ databases">
        <title>Genomic Encyclopedia of Archaeal and Bacterial Type Strains, Phase II (KMG-II): from individual species to whole genera.</title>
        <authorList>
            <person name="Goeker M."/>
        </authorList>
    </citation>
    <scope>NUCLEOTIDE SEQUENCE [LARGE SCALE GENOMIC DNA]</scope>
    <source>
        <strain evidence="3 5">DSM 12244</strain>
    </source>
</reference>
<dbReference type="OrthoDB" id="7629477at2"/>
<evidence type="ECO:0000313" key="5">
    <source>
        <dbReference type="Proteomes" id="UP000244092"/>
    </source>
</evidence>
<feature type="transmembrane region" description="Helical" evidence="1">
    <location>
        <begin position="144"/>
        <end position="162"/>
    </location>
</feature>
<dbReference type="AlphaFoldDB" id="A0A061ST43"/>
<evidence type="ECO:0000313" key="3">
    <source>
        <dbReference type="EMBL" id="PTX73785.1"/>
    </source>
</evidence>
<feature type="transmembrane region" description="Helical" evidence="1">
    <location>
        <begin position="61"/>
        <end position="88"/>
    </location>
</feature>
<evidence type="ECO:0000256" key="1">
    <source>
        <dbReference type="SAM" id="Phobius"/>
    </source>
</evidence>
<gene>
    <name evidence="3" type="ORF">C8N31_106252</name>
    <name evidence="2" type="ORF">PM02_04290</name>
</gene>
<feature type="transmembrane region" description="Helical" evidence="1">
    <location>
        <begin position="109"/>
        <end position="132"/>
    </location>
</feature>
<protein>
    <submittedName>
        <fullName evidence="2">Membrane protein</fullName>
    </submittedName>
    <submittedName>
        <fullName evidence="3">Rod shape-determining protein MreD</fullName>
    </submittedName>
</protein>
<reference evidence="2 4" key="1">
    <citation type="journal article" date="2014" name="Genome Announc.">
        <title>Draft Genome Sequences of Two Isolates of the Roseobacter Group, Sulfitobacter sp. Strains 3SOLIMAR09 and 1FIGIMAR09, from Harbors of Mallorca Island (Mediterranean Sea).</title>
        <authorList>
            <person name="Mas-Llado M."/>
            <person name="Pina-Villalonga J.M."/>
            <person name="Brunet-Galmes I."/>
            <person name="Nogales B."/>
            <person name="Bosch R."/>
        </authorList>
    </citation>
    <scope>NUCLEOTIDE SEQUENCE [LARGE SCALE GENOMIC DNA]</scope>
    <source>
        <strain evidence="2 4">1FIGIMAR09</strain>
    </source>
</reference>
<dbReference type="STRING" id="83219.PM02_04290"/>
<sequence length="179" mass="19950">MNDLSQTRLWLMRAAFLFLALVILFFHLLPLTTTPSRWTGPDLLLAFACAWSLRRPEYVPALALALAFLMADLLLQRPPGLWALLALMGCENLKSRGRNLRDSSFAVEWLTVGIVIIMVMVANRLLLAVALVEVPHLPLVLSELGMTLLFYPLVVLITHGLMRVRKTAPGDLDAHGQRA</sequence>
<evidence type="ECO:0000313" key="4">
    <source>
        <dbReference type="Proteomes" id="UP000027337"/>
    </source>
</evidence>